<gene>
    <name evidence="4" type="ORF">QGM71_06505</name>
</gene>
<dbReference type="Gene3D" id="1.10.10.60">
    <property type="entry name" value="Homeodomain-like"/>
    <property type="match status" value="1"/>
</dbReference>
<organism evidence="4 5">
    <name type="scientific">Virgibacillus tibetensis</name>
    <dbReference type="NCBI Taxonomy" id="3042313"/>
    <lineage>
        <taxon>Bacteria</taxon>
        <taxon>Bacillati</taxon>
        <taxon>Bacillota</taxon>
        <taxon>Bacilli</taxon>
        <taxon>Bacillales</taxon>
        <taxon>Bacillaceae</taxon>
        <taxon>Virgibacillus</taxon>
    </lineage>
</organism>
<dbReference type="PANTHER" id="PTHR30328">
    <property type="entry name" value="TRANSCRIPTIONAL REPRESSOR"/>
    <property type="match status" value="1"/>
</dbReference>
<sequence>MKEKLIDAALNQYSLHGYHGATMRKIAAEVDIKPASIYFFYENKEELFIAAFKQLLNNHFKAIEQVLINSKNSPVTEIFTALLHGIVAHHKGDEQSTTAYISLVTSPIPGISKHLNSYMLYINDYLVESLGSVLKKSYPLMSTHEVDRVIKQWVFIGNGVFWGIKLYEGDAFNEQVDLAEKMIQTLFLELEKKYAK</sequence>
<dbReference type="SUPFAM" id="SSF46689">
    <property type="entry name" value="Homeodomain-like"/>
    <property type="match status" value="1"/>
</dbReference>
<dbReference type="InterPro" id="IPR001647">
    <property type="entry name" value="HTH_TetR"/>
</dbReference>
<dbReference type="PANTHER" id="PTHR30328:SF54">
    <property type="entry name" value="HTH-TYPE TRANSCRIPTIONAL REPRESSOR SCO4008"/>
    <property type="match status" value="1"/>
</dbReference>
<name>A0ABU6KE40_9BACI</name>
<evidence type="ECO:0000256" key="1">
    <source>
        <dbReference type="ARBA" id="ARBA00023125"/>
    </source>
</evidence>
<comment type="caution">
    <text evidence="4">The sequence shown here is derived from an EMBL/GenBank/DDBJ whole genome shotgun (WGS) entry which is preliminary data.</text>
</comment>
<evidence type="ECO:0000313" key="4">
    <source>
        <dbReference type="EMBL" id="MEC5423150.1"/>
    </source>
</evidence>
<reference evidence="4 5" key="1">
    <citation type="journal article" date="2024" name="Int. J. Syst. Evol. Microbiol.">
        <title>Virgibacillus tibetensis sp. nov., isolated from salt lake on the Tibetan Plateau of China.</title>
        <authorList>
            <person name="Phurbu D."/>
            <person name="Liu Z.-X."/>
            <person name="Wang R."/>
            <person name="Zheng Y.-Y."/>
            <person name="Liu H.-C."/>
            <person name="Zhou Y.-G."/>
            <person name="Yu Y.-J."/>
            <person name="Li A.-H."/>
        </authorList>
    </citation>
    <scope>NUCLEOTIDE SEQUENCE [LARGE SCALE GENOMIC DNA]</scope>
    <source>
        <strain evidence="4 5">C22-A2</strain>
    </source>
</reference>
<dbReference type="PRINTS" id="PR00455">
    <property type="entry name" value="HTHTETR"/>
</dbReference>
<dbReference type="Gene3D" id="1.10.357.10">
    <property type="entry name" value="Tetracycline Repressor, domain 2"/>
    <property type="match status" value="1"/>
</dbReference>
<protein>
    <submittedName>
        <fullName evidence="4">TetR/AcrR family transcriptional regulator</fullName>
    </submittedName>
</protein>
<evidence type="ECO:0000259" key="3">
    <source>
        <dbReference type="PROSITE" id="PS50977"/>
    </source>
</evidence>
<dbReference type="InterPro" id="IPR050109">
    <property type="entry name" value="HTH-type_TetR-like_transc_reg"/>
</dbReference>
<dbReference type="RefSeq" id="WP_327606712.1">
    <property type="nucleotide sequence ID" value="NZ_JARZFX010000002.1"/>
</dbReference>
<accession>A0ABU6KE40</accession>
<dbReference type="Proteomes" id="UP001335737">
    <property type="component" value="Unassembled WGS sequence"/>
</dbReference>
<dbReference type="Pfam" id="PF00440">
    <property type="entry name" value="TetR_N"/>
    <property type="match status" value="1"/>
</dbReference>
<evidence type="ECO:0000256" key="2">
    <source>
        <dbReference type="PROSITE-ProRule" id="PRU00335"/>
    </source>
</evidence>
<dbReference type="InterPro" id="IPR009057">
    <property type="entry name" value="Homeodomain-like_sf"/>
</dbReference>
<proteinExistence type="predicted"/>
<feature type="DNA-binding region" description="H-T-H motif" evidence="2">
    <location>
        <begin position="22"/>
        <end position="41"/>
    </location>
</feature>
<evidence type="ECO:0000313" key="5">
    <source>
        <dbReference type="Proteomes" id="UP001335737"/>
    </source>
</evidence>
<keyword evidence="5" id="KW-1185">Reference proteome</keyword>
<feature type="domain" description="HTH tetR-type" evidence="3">
    <location>
        <begin position="1"/>
        <end position="59"/>
    </location>
</feature>
<dbReference type="EMBL" id="JARZFX010000002">
    <property type="protein sequence ID" value="MEC5423150.1"/>
    <property type="molecule type" value="Genomic_DNA"/>
</dbReference>
<dbReference type="PROSITE" id="PS50977">
    <property type="entry name" value="HTH_TETR_2"/>
    <property type="match status" value="1"/>
</dbReference>
<keyword evidence="1 2" id="KW-0238">DNA-binding</keyword>